<dbReference type="EMBL" id="JAVIGA010000001">
    <property type="protein sequence ID" value="MDQ9125018.1"/>
    <property type="molecule type" value="Genomic_DNA"/>
</dbReference>
<organism evidence="1 2">
    <name type="scientific">Serratia fonticola</name>
    <dbReference type="NCBI Taxonomy" id="47917"/>
    <lineage>
        <taxon>Bacteria</taxon>
        <taxon>Pseudomonadati</taxon>
        <taxon>Pseudomonadota</taxon>
        <taxon>Gammaproteobacteria</taxon>
        <taxon>Enterobacterales</taxon>
        <taxon>Yersiniaceae</taxon>
        <taxon>Serratia</taxon>
    </lineage>
</organism>
<evidence type="ECO:0000313" key="1">
    <source>
        <dbReference type="EMBL" id="MDQ9125018.1"/>
    </source>
</evidence>
<evidence type="ECO:0000313" key="2">
    <source>
        <dbReference type="Proteomes" id="UP001224622"/>
    </source>
</evidence>
<sequence>MSIDYRRMRATATRLLTENGAEHPFTRGATVSREAGKEVRQAEQNGTVIGVITEYKPSEIDGSLILGGDVLLVATYETEIRVDDRIEVGGKKYRVVHPHPVMPGPILICYRAQLRA</sequence>
<reference evidence="1" key="1">
    <citation type="submission" date="2023-08" db="EMBL/GenBank/DDBJ databases">
        <title>The Comparative Genomic Analysis of Yersiniaceae from Polar Regions.</title>
        <authorList>
            <person name="Goncharov A."/>
            <person name="Aslanov B."/>
            <person name="Kolodzhieva V."/>
            <person name="Azarov D."/>
            <person name="Mochov A."/>
            <person name="Lebedeva E."/>
        </authorList>
    </citation>
    <scope>NUCLEOTIDE SEQUENCE</scope>
    <source>
        <strain evidence="1">Vf</strain>
    </source>
</reference>
<name>A0AAJ2D7C2_SERFO</name>
<comment type="caution">
    <text evidence="1">The sequence shown here is derived from an EMBL/GenBank/DDBJ whole genome shotgun (WGS) entry which is preliminary data.</text>
</comment>
<gene>
    <name evidence="1" type="ORF">RDT67_01105</name>
</gene>
<dbReference type="Proteomes" id="UP001224622">
    <property type="component" value="Unassembled WGS sequence"/>
</dbReference>
<proteinExistence type="predicted"/>
<dbReference type="RefSeq" id="WP_309046461.1">
    <property type="nucleotide sequence ID" value="NZ_JAVIGA010000001.1"/>
</dbReference>
<accession>A0AAJ2D7C2</accession>
<dbReference type="AlphaFoldDB" id="A0AAJ2D7C2"/>
<evidence type="ECO:0008006" key="3">
    <source>
        <dbReference type="Google" id="ProtNLM"/>
    </source>
</evidence>
<protein>
    <recommendedName>
        <fullName evidence="3">Phage protein</fullName>
    </recommendedName>
</protein>